<feature type="transmembrane region" description="Helical" evidence="1">
    <location>
        <begin position="42"/>
        <end position="68"/>
    </location>
</feature>
<keyword evidence="1" id="KW-1133">Transmembrane helix</keyword>
<sequence length="93" mass="11115">MSNWNEHKYELCEDTARNKFLDCYYNWARLNDFWLKKSNVQVSFAIVIIGVFGILSTGRILIYFSFYLSPGFRIILRLMYAYLRDLDPSRLEA</sequence>
<accession>A0AAU9K2T7</accession>
<proteinExistence type="predicted"/>
<keyword evidence="1" id="KW-0472">Membrane</keyword>
<evidence type="ECO:0000313" key="2">
    <source>
        <dbReference type="EMBL" id="CAG9331706.1"/>
    </source>
</evidence>
<dbReference type="EMBL" id="CAJZBQ010000053">
    <property type="protein sequence ID" value="CAG9331706.1"/>
    <property type="molecule type" value="Genomic_DNA"/>
</dbReference>
<keyword evidence="1" id="KW-0812">Transmembrane</keyword>
<dbReference type="Proteomes" id="UP001162131">
    <property type="component" value="Unassembled WGS sequence"/>
</dbReference>
<comment type="caution">
    <text evidence="2">The sequence shown here is derived from an EMBL/GenBank/DDBJ whole genome shotgun (WGS) entry which is preliminary data.</text>
</comment>
<gene>
    <name evidence="2" type="ORF">BSTOLATCC_MIC53769</name>
</gene>
<dbReference type="AlphaFoldDB" id="A0AAU9K2T7"/>
<protein>
    <submittedName>
        <fullName evidence="2">Uncharacterized protein</fullName>
    </submittedName>
</protein>
<evidence type="ECO:0000256" key="1">
    <source>
        <dbReference type="SAM" id="Phobius"/>
    </source>
</evidence>
<reference evidence="2" key="1">
    <citation type="submission" date="2021-09" db="EMBL/GenBank/DDBJ databases">
        <authorList>
            <consortium name="AG Swart"/>
            <person name="Singh M."/>
            <person name="Singh A."/>
            <person name="Seah K."/>
            <person name="Emmerich C."/>
        </authorList>
    </citation>
    <scope>NUCLEOTIDE SEQUENCE</scope>
    <source>
        <strain evidence="2">ATCC30299</strain>
    </source>
</reference>
<keyword evidence="3" id="KW-1185">Reference proteome</keyword>
<evidence type="ECO:0000313" key="3">
    <source>
        <dbReference type="Proteomes" id="UP001162131"/>
    </source>
</evidence>
<name>A0AAU9K2T7_9CILI</name>
<organism evidence="2 3">
    <name type="scientific">Blepharisma stoltei</name>
    <dbReference type="NCBI Taxonomy" id="1481888"/>
    <lineage>
        <taxon>Eukaryota</taxon>
        <taxon>Sar</taxon>
        <taxon>Alveolata</taxon>
        <taxon>Ciliophora</taxon>
        <taxon>Postciliodesmatophora</taxon>
        <taxon>Heterotrichea</taxon>
        <taxon>Heterotrichida</taxon>
        <taxon>Blepharismidae</taxon>
        <taxon>Blepharisma</taxon>
    </lineage>
</organism>